<feature type="repeat" description="WD" evidence="3">
    <location>
        <begin position="322"/>
        <end position="363"/>
    </location>
</feature>
<sequence>MSFNDALSNLLPKGFGKQAERKSRKNEVVESSDIIEEEINEDMDPLRAMVPMSFGKKKKEVDMSAYFAKSRRVVEDKETSEHNVKVSKGKDSEEEVDSDEEEEEDEDEEPTLDEVLPISHEIKLKDHYKTVSALALDPAGARLITGGYDYDVKFWDFSGMDASLRPFRSLEPCGGHQIHDLQYSITGDQFLIISGLATPKLYDRDGFEIAEFVKGDPYLRDMRHTSGHVSALTSCAWHPFNKETFITSSTDSTIRIWDVEDKRKQKQVISFKSKNRGGRSPITACSYSHDGKLIAGAAQDGSLNLWSTNSSFSRPTHSLLQAHMQGSETSSIIFSNDNHTVVTRGGDDTVKIWDIRNFKSAVNIANDLTTFNAETNIIFSPDEKLILTGTGVKKNEGYGKVVMMDRNTLEVVRTMSVSQSSVVRVLWHSRINQIITGSGDGTVSVFYDPHASARGAKLCVVKEPKARAVDDYEVNRPILTPHALPLFKDDEPRTNKRKREKLRKDPVASRRPDLPVKGPGRGGKVGVNLTQHIMRDIIKDTSREEDPREAFLKHAKDAEDDPYWVAPAYKKFQPKPVFDENDYEEDEMPRRQ</sequence>
<gene>
    <name evidence="5" type="ORF">K7432_000946</name>
</gene>
<feature type="region of interest" description="Disordered" evidence="4">
    <location>
        <begin position="1"/>
        <end position="37"/>
    </location>
</feature>
<feature type="compositionally biased region" description="Basic and acidic residues" evidence="4">
    <location>
        <begin position="18"/>
        <end position="28"/>
    </location>
</feature>
<dbReference type="Gene3D" id="2.130.10.10">
    <property type="entry name" value="YVTN repeat-like/Quinoprotein amine dehydrogenase"/>
    <property type="match status" value="3"/>
</dbReference>
<feature type="region of interest" description="Disordered" evidence="4">
    <location>
        <begin position="484"/>
        <end position="526"/>
    </location>
</feature>
<feature type="compositionally biased region" description="Basic and acidic residues" evidence="4">
    <location>
        <begin position="72"/>
        <end position="91"/>
    </location>
</feature>
<dbReference type="Pfam" id="PF00400">
    <property type="entry name" value="WD40"/>
    <property type="match status" value="4"/>
</dbReference>
<evidence type="ECO:0000313" key="6">
    <source>
        <dbReference type="Proteomes" id="UP001479436"/>
    </source>
</evidence>
<evidence type="ECO:0000256" key="3">
    <source>
        <dbReference type="PROSITE-ProRule" id="PRU00221"/>
    </source>
</evidence>
<dbReference type="PROSITE" id="PS00678">
    <property type="entry name" value="WD_REPEATS_1"/>
    <property type="match status" value="1"/>
</dbReference>
<evidence type="ECO:0000256" key="1">
    <source>
        <dbReference type="ARBA" id="ARBA00022574"/>
    </source>
</evidence>
<feature type="repeat" description="WD" evidence="3">
    <location>
        <begin position="275"/>
        <end position="316"/>
    </location>
</feature>
<feature type="region of interest" description="Disordered" evidence="4">
    <location>
        <begin position="72"/>
        <end position="112"/>
    </location>
</feature>
<name>A0ABR2WAD5_9FUNG</name>
<feature type="compositionally biased region" description="Acidic residues" evidence="4">
    <location>
        <begin position="92"/>
        <end position="112"/>
    </location>
</feature>
<accession>A0ABR2WAD5</accession>
<feature type="repeat" description="WD" evidence="3">
    <location>
        <begin position="124"/>
        <end position="165"/>
    </location>
</feature>
<dbReference type="PANTHER" id="PTHR16017">
    <property type="entry name" value="GASTRULATION DEFECTIVE PROTEIN 1-RELATED"/>
    <property type="match status" value="1"/>
</dbReference>
<keyword evidence="1 3" id="KW-0853">WD repeat</keyword>
<evidence type="ECO:0008006" key="7">
    <source>
        <dbReference type="Google" id="ProtNLM"/>
    </source>
</evidence>
<proteinExistence type="predicted"/>
<dbReference type="InterPro" id="IPR036322">
    <property type="entry name" value="WD40_repeat_dom_sf"/>
</dbReference>
<protein>
    <recommendedName>
        <fullName evidence="7">WD40 repeat-like protein</fullName>
    </recommendedName>
</protein>
<evidence type="ECO:0000313" key="5">
    <source>
        <dbReference type="EMBL" id="KAK9728597.1"/>
    </source>
</evidence>
<keyword evidence="2" id="KW-0677">Repeat</keyword>
<dbReference type="Proteomes" id="UP001479436">
    <property type="component" value="Unassembled WGS sequence"/>
</dbReference>
<keyword evidence="6" id="KW-1185">Reference proteome</keyword>
<organism evidence="5 6">
    <name type="scientific">Basidiobolus ranarum</name>
    <dbReference type="NCBI Taxonomy" id="34480"/>
    <lineage>
        <taxon>Eukaryota</taxon>
        <taxon>Fungi</taxon>
        <taxon>Fungi incertae sedis</taxon>
        <taxon>Zoopagomycota</taxon>
        <taxon>Entomophthoromycotina</taxon>
        <taxon>Basidiobolomycetes</taxon>
        <taxon>Basidiobolales</taxon>
        <taxon>Basidiobolaceae</taxon>
        <taxon>Basidiobolus</taxon>
    </lineage>
</organism>
<dbReference type="PROSITE" id="PS50294">
    <property type="entry name" value="WD_REPEATS_REGION"/>
    <property type="match status" value="3"/>
</dbReference>
<reference evidence="5 6" key="1">
    <citation type="submission" date="2023-04" db="EMBL/GenBank/DDBJ databases">
        <title>Genome of Basidiobolus ranarum AG-B5.</title>
        <authorList>
            <person name="Stajich J.E."/>
            <person name="Carter-House D."/>
            <person name="Gryganskyi A."/>
        </authorList>
    </citation>
    <scope>NUCLEOTIDE SEQUENCE [LARGE SCALE GENOMIC DNA]</scope>
    <source>
        <strain evidence="5 6">AG-B5</strain>
    </source>
</reference>
<dbReference type="InterPro" id="IPR051858">
    <property type="entry name" value="WD_repeat_GAD-1"/>
</dbReference>
<dbReference type="PRINTS" id="PR00320">
    <property type="entry name" value="GPROTEINBRPT"/>
</dbReference>
<dbReference type="PANTHER" id="PTHR16017:SF0">
    <property type="entry name" value="WD REPEAT-CONTAINING PROTEIN 70"/>
    <property type="match status" value="1"/>
</dbReference>
<dbReference type="InterPro" id="IPR020472">
    <property type="entry name" value="WD40_PAC1"/>
</dbReference>
<dbReference type="EMBL" id="JASJQH010006894">
    <property type="protein sequence ID" value="KAK9728597.1"/>
    <property type="molecule type" value="Genomic_DNA"/>
</dbReference>
<feature type="compositionally biased region" description="Basic and acidic residues" evidence="4">
    <location>
        <begin position="502"/>
        <end position="514"/>
    </location>
</feature>
<dbReference type="InterPro" id="IPR001680">
    <property type="entry name" value="WD40_rpt"/>
</dbReference>
<comment type="caution">
    <text evidence="5">The sequence shown here is derived from an EMBL/GenBank/DDBJ whole genome shotgun (WGS) entry which is preliminary data.</text>
</comment>
<dbReference type="SMART" id="SM00320">
    <property type="entry name" value="WD40"/>
    <property type="match status" value="5"/>
</dbReference>
<dbReference type="InterPro" id="IPR019775">
    <property type="entry name" value="WD40_repeat_CS"/>
</dbReference>
<feature type="repeat" description="WD" evidence="3">
    <location>
        <begin position="225"/>
        <end position="267"/>
    </location>
</feature>
<dbReference type="InterPro" id="IPR015943">
    <property type="entry name" value="WD40/YVTN_repeat-like_dom_sf"/>
</dbReference>
<evidence type="ECO:0000256" key="2">
    <source>
        <dbReference type="ARBA" id="ARBA00022737"/>
    </source>
</evidence>
<evidence type="ECO:0000256" key="4">
    <source>
        <dbReference type="SAM" id="MobiDB-lite"/>
    </source>
</evidence>
<dbReference type="SUPFAM" id="SSF50978">
    <property type="entry name" value="WD40 repeat-like"/>
    <property type="match status" value="1"/>
</dbReference>
<dbReference type="PROSITE" id="PS50082">
    <property type="entry name" value="WD_REPEATS_2"/>
    <property type="match status" value="4"/>
</dbReference>